<dbReference type="PANTHER" id="PTHR21398:SF6">
    <property type="entry name" value="AGAP007094-PA"/>
    <property type="match status" value="1"/>
</dbReference>
<gene>
    <name evidence="1" type="ORF">g.58334</name>
</gene>
<dbReference type="InterPro" id="IPR006631">
    <property type="entry name" value="DM4_12"/>
</dbReference>
<dbReference type="PANTHER" id="PTHR21398">
    <property type="entry name" value="AGAP007094-PA"/>
    <property type="match status" value="1"/>
</dbReference>
<dbReference type="SMART" id="SM00718">
    <property type="entry name" value="DM4_12"/>
    <property type="match status" value="1"/>
</dbReference>
<reference evidence="1" key="1">
    <citation type="submission" date="2015-11" db="EMBL/GenBank/DDBJ databases">
        <title>De novo transcriptome assembly of four potential Pierce s Disease insect vectors from Arizona vineyards.</title>
        <authorList>
            <person name="Tassone E.E."/>
        </authorList>
    </citation>
    <scope>NUCLEOTIDE SEQUENCE</scope>
</reference>
<dbReference type="AlphaFoldDB" id="A0A1B6I4G2"/>
<accession>A0A1B6I4G2</accession>
<organism evidence="1">
    <name type="scientific">Homalodisca liturata</name>
    <dbReference type="NCBI Taxonomy" id="320908"/>
    <lineage>
        <taxon>Eukaryota</taxon>
        <taxon>Metazoa</taxon>
        <taxon>Ecdysozoa</taxon>
        <taxon>Arthropoda</taxon>
        <taxon>Hexapoda</taxon>
        <taxon>Insecta</taxon>
        <taxon>Pterygota</taxon>
        <taxon>Neoptera</taxon>
        <taxon>Paraneoptera</taxon>
        <taxon>Hemiptera</taxon>
        <taxon>Auchenorrhyncha</taxon>
        <taxon>Membracoidea</taxon>
        <taxon>Cicadellidae</taxon>
        <taxon>Cicadellinae</taxon>
        <taxon>Proconiini</taxon>
        <taxon>Homalodisca</taxon>
    </lineage>
</organism>
<protein>
    <submittedName>
        <fullName evidence="1">Uncharacterized protein</fullName>
    </submittedName>
</protein>
<feature type="non-terminal residue" evidence="1">
    <location>
        <position position="167"/>
    </location>
</feature>
<evidence type="ECO:0000313" key="1">
    <source>
        <dbReference type="EMBL" id="JAS81831.1"/>
    </source>
</evidence>
<proteinExistence type="predicted"/>
<dbReference type="Pfam" id="PF07841">
    <property type="entry name" value="DM4_12"/>
    <property type="match status" value="1"/>
</dbReference>
<sequence length="167" mass="19017">FCLDYDLQILLAFAIPVDLPNQDVLLSWNFEGNYNLPDQLYYFGTAPTVPDLNQDPDLGDPARRSLRSLTRRHTYQLFQQRLNMFGFDGQACMLRMVCEISQTTLEHNGLMGQLLHVLFTPSSSKAEDIPAEFIDAETRGTAGSDCYQLYPSCPKSTRHVYVSLKDR</sequence>
<dbReference type="EMBL" id="GECU01025875">
    <property type="protein sequence ID" value="JAS81831.1"/>
    <property type="molecule type" value="Transcribed_RNA"/>
</dbReference>
<feature type="non-terminal residue" evidence="1">
    <location>
        <position position="1"/>
    </location>
</feature>
<name>A0A1B6I4G2_9HEMI</name>